<proteinExistence type="predicted"/>
<keyword evidence="2" id="KW-0472">Membrane</keyword>
<evidence type="ECO:0000256" key="1">
    <source>
        <dbReference type="SAM" id="MobiDB-lite"/>
    </source>
</evidence>
<feature type="transmembrane region" description="Helical" evidence="2">
    <location>
        <begin position="197"/>
        <end position="217"/>
    </location>
</feature>
<keyword evidence="2" id="KW-1133">Transmembrane helix</keyword>
<evidence type="ECO:0000256" key="2">
    <source>
        <dbReference type="SAM" id="Phobius"/>
    </source>
</evidence>
<organism evidence="3 4">
    <name type="scientific">Geodermatophilus pulveris</name>
    <dbReference type="NCBI Taxonomy" id="1564159"/>
    <lineage>
        <taxon>Bacteria</taxon>
        <taxon>Bacillati</taxon>
        <taxon>Actinomycetota</taxon>
        <taxon>Actinomycetes</taxon>
        <taxon>Geodermatophilales</taxon>
        <taxon>Geodermatophilaceae</taxon>
        <taxon>Geodermatophilus</taxon>
    </lineage>
</organism>
<keyword evidence="4" id="KW-1185">Reference proteome</keyword>
<evidence type="ECO:0000313" key="4">
    <source>
        <dbReference type="Proteomes" id="UP000198373"/>
    </source>
</evidence>
<dbReference type="OrthoDB" id="5197578at2"/>
<dbReference type="RefSeq" id="WP_089306041.1">
    <property type="nucleotide sequence ID" value="NZ_FZOO01000006.1"/>
</dbReference>
<dbReference type="EMBL" id="FZOO01000006">
    <property type="protein sequence ID" value="SNS63742.1"/>
    <property type="molecule type" value="Genomic_DNA"/>
</dbReference>
<protein>
    <submittedName>
        <fullName evidence="3">Uncharacterized protein</fullName>
    </submittedName>
</protein>
<keyword evidence="2" id="KW-0812">Transmembrane</keyword>
<evidence type="ECO:0000313" key="3">
    <source>
        <dbReference type="EMBL" id="SNS63742.1"/>
    </source>
</evidence>
<sequence length="235" mass="22829">MVGTGAPSVRRRVEQGDVHVQVATRPAPVVVLGLLSAGLLCAGVTLAGPAAAVDHAALPDTRVTHGPSCRPGGVVVEVTAGTVGYAVTLATARRPAGEDAAEVAPGTVVVLRTGPVDWGETVDPYLEYTPLDGSGPAYVDGLAGFDFTRPSSGECAALAGPVVPAGPPREGAAAGSPAAVTVAAQQGPAGEDGGSRWPLLAAGGAVLAAGAGVAVVSGGRRPGGRPRSTPPFGSA</sequence>
<feature type="region of interest" description="Disordered" evidence="1">
    <location>
        <begin position="216"/>
        <end position="235"/>
    </location>
</feature>
<reference evidence="4" key="1">
    <citation type="submission" date="2017-06" db="EMBL/GenBank/DDBJ databases">
        <authorList>
            <person name="Varghese N."/>
            <person name="Submissions S."/>
        </authorList>
    </citation>
    <scope>NUCLEOTIDE SEQUENCE [LARGE SCALE GENOMIC DNA]</scope>
    <source>
        <strain evidence="4">DSM 46839</strain>
    </source>
</reference>
<dbReference type="Proteomes" id="UP000198373">
    <property type="component" value="Unassembled WGS sequence"/>
</dbReference>
<dbReference type="AlphaFoldDB" id="A0A239G530"/>
<accession>A0A239G530</accession>
<gene>
    <name evidence="3" type="ORF">SAMN06893096_10610</name>
</gene>
<name>A0A239G530_9ACTN</name>